<dbReference type="EMBL" id="CP133612">
    <property type="protein sequence ID" value="WMV08060.1"/>
    <property type="molecule type" value="Genomic_DNA"/>
</dbReference>
<sequence>MLRPPTDFGEQTLSQATEAFLAWTNGRLHAPIHRLLMSEKDEERFSIGFFTFPKEGYLVNVPKDPVDEGHPLLYKPFDGIKHIQFYKSEAGQRAGHDSLKAYCGV</sequence>
<accession>A0AAF0PQL3</accession>
<keyword evidence="3" id="KW-1185">Reference proteome</keyword>
<dbReference type="Gene3D" id="2.60.120.330">
    <property type="entry name" value="B-lactam Antibiotic, Isopenicillin N Synthase, Chain"/>
    <property type="match status" value="1"/>
</dbReference>
<organism evidence="2 3">
    <name type="scientific">Solanum verrucosum</name>
    <dbReference type="NCBI Taxonomy" id="315347"/>
    <lineage>
        <taxon>Eukaryota</taxon>
        <taxon>Viridiplantae</taxon>
        <taxon>Streptophyta</taxon>
        <taxon>Embryophyta</taxon>
        <taxon>Tracheophyta</taxon>
        <taxon>Spermatophyta</taxon>
        <taxon>Magnoliopsida</taxon>
        <taxon>eudicotyledons</taxon>
        <taxon>Gunneridae</taxon>
        <taxon>Pentapetalae</taxon>
        <taxon>asterids</taxon>
        <taxon>lamiids</taxon>
        <taxon>Solanales</taxon>
        <taxon>Solanaceae</taxon>
        <taxon>Solanoideae</taxon>
        <taxon>Solaneae</taxon>
        <taxon>Solanum</taxon>
    </lineage>
</organism>
<proteinExistence type="predicted"/>
<dbReference type="InterPro" id="IPR027443">
    <property type="entry name" value="IPNS-like_sf"/>
</dbReference>
<dbReference type="Proteomes" id="UP001234989">
    <property type="component" value="Chromosome 1"/>
</dbReference>
<dbReference type="SUPFAM" id="SSF51197">
    <property type="entry name" value="Clavaminate synthase-like"/>
    <property type="match status" value="1"/>
</dbReference>
<name>A0AAF0PQL3_SOLVR</name>
<evidence type="ECO:0000259" key="1">
    <source>
        <dbReference type="Pfam" id="PF03171"/>
    </source>
</evidence>
<gene>
    <name evidence="2" type="ORF">MTR67_001445</name>
</gene>
<evidence type="ECO:0000313" key="3">
    <source>
        <dbReference type="Proteomes" id="UP001234989"/>
    </source>
</evidence>
<dbReference type="Pfam" id="PF03171">
    <property type="entry name" value="2OG-FeII_Oxy"/>
    <property type="match status" value="1"/>
</dbReference>
<protein>
    <recommendedName>
        <fullName evidence="1">Isopenicillin N synthase-like Fe(2+) 2OG dioxygenase domain-containing protein</fullName>
    </recommendedName>
</protein>
<reference evidence="2" key="1">
    <citation type="submission" date="2023-08" db="EMBL/GenBank/DDBJ databases">
        <title>A de novo genome assembly of Solanum verrucosum Schlechtendal, a Mexican diploid species geographically isolated from the other diploid A-genome species in potato relatives.</title>
        <authorList>
            <person name="Hosaka K."/>
        </authorList>
    </citation>
    <scope>NUCLEOTIDE SEQUENCE</scope>
    <source>
        <tissue evidence="2">Young leaves</tissue>
    </source>
</reference>
<evidence type="ECO:0000313" key="2">
    <source>
        <dbReference type="EMBL" id="WMV08060.1"/>
    </source>
</evidence>
<dbReference type="InterPro" id="IPR044861">
    <property type="entry name" value="IPNS-like_FE2OG_OXY"/>
</dbReference>
<dbReference type="AlphaFoldDB" id="A0AAF0PQL3"/>
<feature type="domain" description="Isopenicillin N synthase-like Fe(2+) 2OG dioxygenase" evidence="1">
    <location>
        <begin position="15"/>
        <end position="53"/>
    </location>
</feature>